<sequence length="57" mass="6177">MSRQKLHEYSEGGLHMALLIAVLLIFAGVLLKALFLDSEASQFLLGLFEAAVNSRSG</sequence>
<evidence type="ECO:0000313" key="3">
    <source>
        <dbReference type="Proteomes" id="UP000562027"/>
    </source>
</evidence>
<keyword evidence="1" id="KW-0472">Membrane</keyword>
<gene>
    <name evidence="2" type="ORF">HNP55_001560</name>
</gene>
<reference evidence="2 3" key="1">
    <citation type="submission" date="2020-08" db="EMBL/GenBank/DDBJ databases">
        <title>Functional genomics of gut bacteria from endangered species of beetles.</title>
        <authorList>
            <person name="Carlos-Shanley C."/>
        </authorList>
    </citation>
    <scope>NUCLEOTIDE SEQUENCE [LARGE SCALE GENOMIC DNA]</scope>
    <source>
        <strain evidence="2 3">S00239</strain>
    </source>
</reference>
<accession>A0A840L5H3</accession>
<proteinExistence type="predicted"/>
<keyword evidence="1" id="KW-0812">Transmembrane</keyword>
<evidence type="ECO:0000313" key="2">
    <source>
        <dbReference type="EMBL" id="MBB4843041.1"/>
    </source>
</evidence>
<keyword evidence="3" id="KW-1185">Reference proteome</keyword>
<evidence type="ECO:0000256" key="1">
    <source>
        <dbReference type="SAM" id="Phobius"/>
    </source>
</evidence>
<dbReference type="Proteomes" id="UP000562027">
    <property type="component" value="Unassembled WGS sequence"/>
</dbReference>
<feature type="transmembrane region" description="Helical" evidence="1">
    <location>
        <begin position="12"/>
        <end position="35"/>
    </location>
</feature>
<dbReference type="EMBL" id="JACHLP010000003">
    <property type="protein sequence ID" value="MBB4843041.1"/>
    <property type="molecule type" value="Genomic_DNA"/>
</dbReference>
<keyword evidence="1" id="KW-1133">Transmembrane helix</keyword>
<dbReference type="RefSeq" id="WP_184297966.1">
    <property type="nucleotide sequence ID" value="NZ_JACHLP010000003.1"/>
</dbReference>
<comment type="caution">
    <text evidence="2">The sequence shown here is derived from an EMBL/GenBank/DDBJ whole genome shotgun (WGS) entry which is preliminary data.</text>
</comment>
<name>A0A840L5H3_9BURK</name>
<organism evidence="2 3">
    <name type="scientific">Roseateles oligotrophus</name>
    <dbReference type="NCBI Taxonomy" id="1769250"/>
    <lineage>
        <taxon>Bacteria</taxon>
        <taxon>Pseudomonadati</taxon>
        <taxon>Pseudomonadota</taxon>
        <taxon>Betaproteobacteria</taxon>
        <taxon>Burkholderiales</taxon>
        <taxon>Sphaerotilaceae</taxon>
        <taxon>Roseateles</taxon>
    </lineage>
</organism>
<protein>
    <submittedName>
        <fullName evidence="2">Uncharacterized protein</fullName>
    </submittedName>
</protein>
<dbReference type="AlphaFoldDB" id="A0A840L5H3"/>